<feature type="transmembrane region" description="Helical" evidence="7">
    <location>
        <begin position="125"/>
        <end position="145"/>
    </location>
</feature>
<organism evidence="9">
    <name type="scientific">uncultured Rubrobacteraceae bacterium</name>
    <dbReference type="NCBI Taxonomy" id="349277"/>
    <lineage>
        <taxon>Bacteria</taxon>
        <taxon>Bacillati</taxon>
        <taxon>Actinomycetota</taxon>
        <taxon>Rubrobacteria</taxon>
        <taxon>Rubrobacterales</taxon>
        <taxon>Rubrobacteraceae</taxon>
        <taxon>environmental samples</taxon>
    </lineage>
</organism>
<keyword evidence="3" id="KW-1003">Cell membrane</keyword>
<keyword evidence="4 7" id="KW-0812">Transmembrane</keyword>
<proteinExistence type="inferred from homology"/>
<feature type="transmembrane region" description="Helical" evidence="7">
    <location>
        <begin position="151"/>
        <end position="172"/>
    </location>
</feature>
<sequence>MFADRRLVVLAFVVLVVLWGSSFSALKVGLEYSPPVLFAGIRSILGGLVMLLAAVLWGGSPKFRRDWRVFALLSALNVVFFLGLQTLAIMRLPSGSAAVLIYLQPILVGLLAWLFLSEGLTTRKVFGLLLGFSGIAAVSAGGLLGDLPPGATLGVALGVGAALSWALGTVYFKKAQERVATLWAVAVPFLAGGIVLTALGLLVESPAEIVWNAPFTASLLYSSLLGTAVAWLIWLGLVRSGEASRVSAYIFFVPLVAVLIGAIFLDETLSPSLLVGAALVVAGIYLANGPQPDEGEASATGKEPKAS</sequence>
<evidence type="ECO:0000313" key="9">
    <source>
        <dbReference type="EMBL" id="CAA9468269.1"/>
    </source>
</evidence>
<dbReference type="InterPro" id="IPR050638">
    <property type="entry name" value="AA-Vitamin_Transporters"/>
</dbReference>
<feature type="domain" description="EamA" evidence="8">
    <location>
        <begin position="153"/>
        <end position="288"/>
    </location>
</feature>
<gene>
    <name evidence="9" type="ORF">AVDCRST_MAG25-1778</name>
</gene>
<accession>A0A6J4RGI2</accession>
<feature type="transmembrane region" description="Helical" evidence="7">
    <location>
        <begin position="246"/>
        <end position="265"/>
    </location>
</feature>
<feature type="transmembrane region" description="Helical" evidence="7">
    <location>
        <begin position="35"/>
        <end position="57"/>
    </location>
</feature>
<evidence type="ECO:0000256" key="3">
    <source>
        <dbReference type="ARBA" id="ARBA00022475"/>
    </source>
</evidence>
<feature type="transmembrane region" description="Helical" evidence="7">
    <location>
        <begin position="96"/>
        <end position="116"/>
    </location>
</feature>
<feature type="transmembrane region" description="Helical" evidence="7">
    <location>
        <begin position="69"/>
        <end position="90"/>
    </location>
</feature>
<keyword evidence="6 7" id="KW-0472">Membrane</keyword>
<protein>
    <submittedName>
        <fullName evidence="9">Permease of the drug/metabolite transporter (DMT) superfamily</fullName>
    </submittedName>
</protein>
<dbReference type="GO" id="GO:0005886">
    <property type="term" value="C:plasma membrane"/>
    <property type="evidence" value="ECO:0007669"/>
    <property type="project" value="UniProtKB-SubCell"/>
</dbReference>
<name>A0A6J4RGI2_9ACTN</name>
<evidence type="ECO:0000256" key="7">
    <source>
        <dbReference type="SAM" id="Phobius"/>
    </source>
</evidence>
<comment type="similarity">
    <text evidence="2">Belongs to the EamA transporter family.</text>
</comment>
<feature type="transmembrane region" description="Helical" evidence="7">
    <location>
        <begin position="179"/>
        <end position="203"/>
    </location>
</feature>
<dbReference type="EMBL" id="CADCVI010000107">
    <property type="protein sequence ID" value="CAA9468269.1"/>
    <property type="molecule type" value="Genomic_DNA"/>
</dbReference>
<feature type="transmembrane region" description="Helical" evidence="7">
    <location>
        <begin position="209"/>
        <end position="234"/>
    </location>
</feature>
<dbReference type="InterPro" id="IPR037185">
    <property type="entry name" value="EmrE-like"/>
</dbReference>
<evidence type="ECO:0000256" key="2">
    <source>
        <dbReference type="ARBA" id="ARBA00007362"/>
    </source>
</evidence>
<keyword evidence="5 7" id="KW-1133">Transmembrane helix</keyword>
<dbReference type="SUPFAM" id="SSF103481">
    <property type="entry name" value="Multidrug resistance efflux transporter EmrE"/>
    <property type="match status" value="2"/>
</dbReference>
<evidence type="ECO:0000259" key="8">
    <source>
        <dbReference type="Pfam" id="PF00892"/>
    </source>
</evidence>
<evidence type="ECO:0000256" key="6">
    <source>
        <dbReference type="ARBA" id="ARBA00023136"/>
    </source>
</evidence>
<reference evidence="9" key="1">
    <citation type="submission" date="2020-02" db="EMBL/GenBank/DDBJ databases">
        <authorList>
            <person name="Meier V. D."/>
        </authorList>
    </citation>
    <scope>NUCLEOTIDE SEQUENCE</scope>
    <source>
        <strain evidence="9">AVDCRST_MAG25</strain>
    </source>
</reference>
<dbReference type="PANTHER" id="PTHR32322">
    <property type="entry name" value="INNER MEMBRANE TRANSPORTER"/>
    <property type="match status" value="1"/>
</dbReference>
<evidence type="ECO:0000256" key="4">
    <source>
        <dbReference type="ARBA" id="ARBA00022692"/>
    </source>
</evidence>
<dbReference type="Pfam" id="PF00892">
    <property type="entry name" value="EamA"/>
    <property type="match status" value="2"/>
</dbReference>
<dbReference type="PANTHER" id="PTHR32322:SF18">
    <property type="entry name" value="S-ADENOSYLMETHIONINE_S-ADENOSYLHOMOCYSTEINE TRANSPORTER"/>
    <property type="match status" value="1"/>
</dbReference>
<evidence type="ECO:0000256" key="1">
    <source>
        <dbReference type="ARBA" id="ARBA00004651"/>
    </source>
</evidence>
<feature type="domain" description="EamA" evidence="8">
    <location>
        <begin position="8"/>
        <end position="139"/>
    </location>
</feature>
<comment type="subcellular location">
    <subcellularLocation>
        <location evidence="1">Cell membrane</location>
        <topology evidence="1">Multi-pass membrane protein</topology>
    </subcellularLocation>
</comment>
<evidence type="ECO:0000256" key="5">
    <source>
        <dbReference type="ARBA" id="ARBA00022989"/>
    </source>
</evidence>
<dbReference type="InterPro" id="IPR000620">
    <property type="entry name" value="EamA_dom"/>
</dbReference>
<dbReference type="AlphaFoldDB" id="A0A6J4RGI2"/>